<evidence type="ECO:0008006" key="6">
    <source>
        <dbReference type="Google" id="ProtNLM"/>
    </source>
</evidence>
<name>A0A3B0YRP3_9ZZZZ</name>
<keyword evidence="1" id="KW-0547">Nucleotide-binding</keyword>
<dbReference type="InterPro" id="IPR029021">
    <property type="entry name" value="Prot-tyrosine_phosphatase-like"/>
</dbReference>
<evidence type="ECO:0000259" key="4">
    <source>
        <dbReference type="PROSITE" id="PS50893"/>
    </source>
</evidence>
<dbReference type="SUPFAM" id="SSF52540">
    <property type="entry name" value="P-loop containing nucleoside triphosphate hydrolases"/>
    <property type="match status" value="1"/>
</dbReference>
<dbReference type="PROSITE" id="PS50056">
    <property type="entry name" value="TYR_PHOSPHATASE_2"/>
    <property type="match status" value="1"/>
</dbReference>
<dbReference type="GO" id="GO:0005524">
    <property type="term" value="F:ATP binding"/>
    <property type="evidence" value="ECO:0007669"/>
    <property type="project" value="UniProtKB-KW"/>
</dbReference>
<dbReference type="Gene3D" id="3.40.50.300">
    <property type="entry name" value="P-loop containing nucleotide triphosphate hydrolases"/>
    <property type="match status" value="1"/>
</dbReference>
<dbReference type="PANTHER" id="PTHR24220">
    <property type="entry name" value="IMPORT ATP-BINDING PROTEIN"/>
    <property type="match status" value="1"/>
</dbReference>
<gene>
    <name evidence="5" type="ORF">MNBD_GAMMA12-1280</name>
</gene>
<dbReference type="SMART" id="SM00382">
    <property type="entry name" value="AAA"/>
    <property type="match status" value="1"/>
</dbReference>
<dbReference type="SUPFAM" id="SSF52799">
    <property type="entry name" value="(Phosphotyrosine protein) phosphatases II"/>
    <property type="match status" value="1"/>
</dbReference>
<dbReference type="InterPro" id="IPR016130">
    <property type="entry name" value="Tyr_Pase_AS"/>
</dbReference>
<dbReference type="GO" id="GO:0016887">
    <property type="term" value="F:ATP hydrolysis activity"/>
    <property type="evidence" value="ECO:0007669"/>
    <property type="project" value="InterPro"/>
</dbReference>
<evidence type="ECO:0000259" key="3">
    <source>
        <dbReference type="PROSITE" id="PS50056"/>
    </source>
</evidence>
<dbReference type="Gene3D" id="3.90.190.10">
    <property type="entry name" value="Protein tyrosine phosphatase superfamily"/>
    <property type="match status" value="1"/>
</dbReference>
<accession>A0A3B0YRP3</accession>
<dbReference type="AlphaFoldDB" id="A0A3B0YRP3"/>
<evidence type="ECO:0000256" key="2">
    <source>
        <dbReference type="ARBA" id="ARBA00022840"/>
    </source>
</evidence>
<dbReference type="InterPro" id="IPR003593">
    <property type="entry name" value="AAA+_ATPase"/>
</dbReference>
<dbReference type="Pfam" id="PF22785">
    <property type="entry name" value="Tc-R-P"/>
    <property type="match status" value="1"/>
</dbReference>
<dbReference type="EMBL" id="UOFL01000010">
    <property type="protein sequence ID" value="VAW71136.1"/>
    <property type="molecule type" value="Genomic_DNA"/>
</dbReference>
<dbReference type="InterPro" id="IPR015854">
    <property type="entry name" value="ABC_transpr_LolD-like"/>
</dbReference>
<reference evidence="5" key="1">
    <citation type="submission" date="2018-06" db="EMBL/GenBank/DDBJ databases">
        <authorList>
            <person name="Zhirakovskaya E."/>
        </authorList>
    </citation>
    <scope>NUCLEOTIDE SEQUENCE</scope>
</reference>
<feature type="domain" description="ABC transporter" evidence="4">
    <location>
        <begin position="6"/>
        <end position="238"/>
    </location>
</feature>
<dbReference type="InterPro" id="IPR000387">
    <property type="entry name" value="Tyr_Pase_dom"/>
</dbReference>
<dbReference type="GO" id="GO:0022857">
    <property type="term" value="F:transmembrane transporter activity"/>
    <property type="evidence" value="ECO:0007669"/>
    <property type="project" value="TreeGrafter"/>
</dbReference>
<dbReference type="Pfam" id="PF00005">
    <property type="entry name" value="ABC_tran"/>
    <property type="match status" value="1"/>
</dbReference>
<organism evidence="5">
    <name type="scientific">hydrothermal vent metagenome</name>
    <dbReference type="NCBI Taxonomy" id="652676"/>
    <lineage>
        <taxon>unclassified sequences</taxon>
        <taxon>metagenomes</taxon>
        <taxon>ecological metagenomes</taxon>
    </lineage>
</organism>
<feature type="domain" description="Tyrosine specific protein phosphatases" evidence="3">
    <location>
        <begin position="366"/>
        <end position="430"/>
    </location>
</feature>
<dbReference type="InterPro" id="IPR027417">
    <property type="entry name" value="P-loop_NTPase"/>
</dbReference>
<dbReference type="PROSITE" id="PS00383">
    <property type="entry name" value="TYR_PHOSPHATASE_1"/>
    <property type="match status" value="1"/>
</dbReference>
<dbReference type="FunFam" id="3.90.190.10:FF:000157">
    <property type="entry name" value="Protein-tyrosine phosphatase"/>
    <property type="match status" value="1"/>
</dbReference>
<proteinExistence type="predicted"/>
<sequence>MSQSLLSIRDYGVAFGDRIILNGINLDIPERGMTVLLGPAGTGKSTLLRTIAGHNDANPTLRTWGDVFYADELLRGSERPALVAQKTRLMMASVRENIVNEMPERHSLNILQQRDVASRLLNNAGLGNLVNRLDDNAVDFSLGVQRHLAIARFVAANPKLIFVDEPTTHLDNQESQKILRYLIKEAQRRSIVVVVHNQQQAIQLGGQTVLLAGGWIQENQTTTKFFKTPQSQAAKDYVRSGSCSVPAPDTPEKYLDDTIVDDSISPEKHLRIVRPKIPDKAKNYKSDAFGPRNFLWLRKGELAGTPRPGLFVELDYDLTALKRVGISVLVSLTQIPIDPTSLVKHGIKGIAFPIKDMGVPTIEVAKKFCHQIESLIDAGEAVALHCKAGIGRTGTMLVAQLIWEGETALHALEVARRIEPRWVQSDVQINFLEEFAQELLNSSDSTKGRCSASSLNC</sequence>
<protein>
    <recommendedName>
        <fullName evidence="6">ABC transporter domain-containing protein</fullName>
    </recommendedName>
</protein>
<keyword evidence="2" id="KW-0067">ATP-binding</keyword>
<evidence type="ECO:0000313" key="5">
    <source>
        <dbReference type="EMBL" id="VAW71136.1"/>
    </source>
</evidence>
<evidence type="ECO:0000256" key="1">
    <source>
        <dbReference type="ARBA" id="ARBA00022741"/>
    </source>
</evidence>
<dbReference type="GO" id="GO:0005886">
    <property type="term" value="C:plasma membrane"/>
    <property type="evidence" value="ECO:0007669"/>
    <property type="project" value="TreeGrafter"/>
</dbReference>
<dbReference type="InterPro" id="IPR003439">
    <property type="entry name" value="ABC_transporter-like_ATP-bd"/>
</dbReference>
<dbReference type="PROSITE" id="PS50893">
    <property type="entry name" value="ABC_TRANSPORTER_2"/>
    <property type="match status" value="1"/>
</dbReference>